<protein>
    <submittedName>
        <fullName evidence="1">Uncharacterized protein</fullName>
    </submittedName>
</protein>
<name>Q11J02_CHESB</name>
<dbReference type="AlphaFoldDB" id="Q11J02"/>
<dbReference type="STRING" id="266779.Meso_1227"/>
<dbReference type="HOGENOM" id="CLU_2732658_0_0_5"/>
<reference evidence="1" key="1">
    <citation type="submission" date="2006-06" db="EMBL/GenBank/DDBJ databases">
        <title>Complete sequence of chromosome of Chelativorans sp. BNC1.</title>
        <authorList>
            <consortium name="US DOE Joint Genome Institute"/>
            <person name="Copeland A."/>
            <person name="Lucas S."/>
            <person name="Lapidus A."/>
            <person name="Barry K."/>
            <person name="Detter J.C."/>
            <person name="Glavina del Rio T."/>
            <person name="Hammon N."/>
            <person name="Israni S."/>
            <person name="Dalin E."/>
            <person name="Tice H."/>
            <person name="Pitluck S."/>
            <person name="Chertkov O."/>
            <person name="Brettin T."/>
            <person name="Bruce D."/>
            <person name="Han C."/>
            <person name="Tapia R."/>
            <person name="Gilna P."/>
            <person name="Schmutz J."/>
            <person name="Larimer F."/>
            <person name="Land M."/>
            <person name="Hauser L."/>
            <person name="Kyrpides N."/>
            <person name="Mikhailova N."/>
            <person name="Richardson P."/>
        </authorList>
    </citation>
    <scope>NUCLEOTIDE SEQUENCE</scope>
    <source>
        <strain evidence="1">BNC1</strain>
    </source>
</reference>
<dbReference type="KEGG" id="mes:Meso_1227"/>
<gene>
    <name evidence="1" type="ordered locus">Meso_1227</name>
</gene>
<dbReference type="OrthoDB" id="9788468at2"/>
<evidence type="ECO:0000313" key="1">
    <source>
        <dbReference type="EMBL" id="ABG62623.1"/>
    </source>
</evidence>
<sequence>MKLVYSGTRVPGLKKADDITIVNPVHFTGVKKEAKTVYLNGDYPNIKAAYEDVGVKVHSVSDLLPKAKQEG</sequence>
<dbReference type="EMBL" id="CP000390">
    <property type="protein sequence ID" value="ABG62623.1"/>
    <property type="molecule type" value="Genomic_DNA"/>
</dbReference>
<organism evidence="1">
    <name type="scientific">Chelativorans sp. (strain BNC1)</name>
    <dbReference type="NCBI Taxonomy" id="266779"/>
    <lineage>
        <taxon>Bacteria</taxon>
        <taxon>Pseudomonadati</taxon>
        <taxon>Pseudomonadota</taxon>
        <taxon>Alphaproteobacteria</taxon>
        <taxon>Hyphomicrobiales</taxon>
        <taxon>Phyllobacteriaceae</taxon>
        <taxon>Chelativorans</taxon>
    </lineage>
</organism>
<accession>Q11J02</accession>
<proteinExistence type="predicted"/>